<feature type="compositionally biased region" description="Polar residues" evidence="1">
    <location>
        <begin position="39"/>
        <end position="48"/>
    </location>
</feature>
<feature type="compositionally biased region" description="Polar residues" evidence="1">
    <location>
        <begin position="480"/>
        <end position="492"/>
    </location>
</feature>
<feature type="compositionally biased region" description="Polar residues" evidence="1">
    <location>
        <begin position="582"/>
        <end position="594"/>
    </location>
</feature>
<feature type="region of interest" description="Disordered" evidence="1">
    <location>
        <begin position="555"/>
        <end position="704"/>
    </location>
</feature>
<feature type="compositionally biased region" description="Low complexity" evidence="1">
    <location>
        <begin position="502"/>
        <end position="516"/>
    </location>
</feature>
<feature type="compositionally biased region" description="Low complexity" evidence="1">
    <location>
        <begin position="555"/>
        <end position="578"/>
    </location>
</feature>
<feature type="compositionally biased region" description="Low complexity" evidence="1">
    <location>
        <begin position="839"/>
        <end position="858"/>
    </location>
</feature>
<evidence type="ECO:0000313" key="3">
    <source>
        <dbReference type="Proteomes" id="UP001163828"/>
    </source>
</evidence>
<feature type="compositionally biased region" description="Basic and acidic residues" evidence="1">
    <location>
        <begin position="768"/>
        <end position="782"/>
    </location>
</feature>
<reference evidence="2" key="1">
    <citation type="submission" date="2022-08" db="EMBL/GenBank/DDBJ databases">
        <authorList>
            <consortium name="DOE Joint Genome Institute"/>
            <person name="Min B."/>
            <person name="Riley R."/>
            <person name="Sierra-Patev S."/>
            <person name="Naranjo-Ortiz M."/>
            <person name="Looney B."/>
            <person name="Konkel Z."/>
            <person name="Slot J.C."/>
            <person name="Sakamoto Y."/>
            <person name="Steenwyk J.L."/>
            <person name="Rokas A."/>
            <person name="Carro J."/>
            <person name="Camarero S."/>
            <person name="Ferreira P."/>
            <person name="Molpeceres G."/>
            <person name="Ruiz-Duenas F.J."/>
            <person name="Serrano A."/>
            <person name="Henrissat B."/>
            <person name="Drula E."/>
            <person name="Hughes K.W."/>
            <person name="Mata J.L."/>
            <person name="Ishikawa N.K."/>
            <person name="Vargas-Isla R."/>
            <person name="Ushijima S."/>
            <person name="Smith C.A."/>
            <person name="Ahrendt S."/>
            <person name="Andreopoulos W."/>
            <person name="He G."/>
            <person name="Labutti K."/>
            <person name="Lipzen A."/>
            <person name="Ng V."/>
            <person name="Sandor L."/>
            <person name="Barry K."/>
            <person name="Martinez A.T."/>
            <person name="Xiao Y."/>
            <person name="Gibbons J.G."/>
            <person name="Terashima K."/>
            <person name="Hibbett D.S."/>
            <person name="Grigoriev I.V."/>
        </authorList>
    </citation>
    <scope>NUCLEOTIDE SEQUENCE</scope>
    <source>
        <strain evidence="2">TFB10827</strain>
    </source>
</reference>
<feature type="compositionally biased region" description="Low complexity" evidence="1">
    <location>
        <begin position="274"/>
        <end position="286"/>
    </location>
</feature>
<feature type="compositionally biased region" description="Basic and acidic residues" evidence="1">
    <location>
        <begin position="934"/>
        <end position="944"/>
    </location>
</feature>
<evidence type="ECO:0008006" key="4">
    <source>
        <dbReference type="Google" id="ProtNLM"/>
    </source>
</evidence>
<feature type="region of interest" description="Disordered" evidence="1">
    <location>
        <begin position="196"/>
        <end position="218"/>
    </location>
</feature>
<accession>A0ABQ8QT20</accession>
<dbReference type="EMBL" id="MU790506">
    <property type="protein sequence ID" value="KAJ4001869.1"/>
    <property type="molecule type" value="Genomic_DNA"/>
</dbReference>
<feature type="region of interest" description="Disordered" evidence="1">
    <location>
        <begin position="429"/>
        <end position="539"/>
    </location>
</feature>
<feature type="region of interest" description="Disordered" evidence="1">
    <location>
        <begin position="119"/>
        <end position="149"/>
    </location>
</feature>
<feature type="compositionally biased region" description="Basic residues" evidence="1">
    <location>
        <begin position="130"/>
        <end position="143"/>
    </location>
</feature>
<evidence type="ECO:0000313" key="2">
    <source>
        <dbReference type="EMBL" id="KAJ4001869.1"/>
    </source>
</evidence>
<comment type="caution">
    <text evidence="2">The sequence shown here is derived from an EMBL/GenBank/DDBJ whole genome shotgun (WGS) entry which is preliminary data.</text>
</comment>
<feature type="region of interest" description="Disordered" evidence="1">
    <location>
        <begin position="306"/>
        <end position="349"/>
    </location>
</feature>
<protein>
    <recommendedName>
        <fullName evidence="4">Proteophosphoglycan ppg4</fullName>
    </recommendedName>
</protein>
<feature type="region of interest" description="Disordered" evidence="1">
    <location>
        <begin position="768"/>
        <end position="815"/>
    </location>
</feature>
<feature type="compositionally biased region" description="Polar residues" evidence="1">
    <location>
        <begin position="16"/>
        <end position="27"/>
    </location>
</feature>
<name>A0ABQ8QT20_9AGAR</name>
<feature type="region of interest" description="Disordered" evidence="1">
    <location>
        <begin position="934"/>
        <end position="953"/>
    </location>
</feature>
<feature type="compositionally biased region" description="Low complexity" evidence="1">
    <location>
        <begin position="633"/>
        <end position="649"/>
    </location>
</feature>
<keyword evidence="3" id="KW-1185">Reference proteome</keyword>
<feature type="compositionally biased region" description="Low complexity" evidence="1">
    <location>
        <begin position="792"/>
        <end position="813"/>
    </location>
</feature>
<evidence type="ECO:0000256" key="1">
    <source>
        <dbReference type="SAM" id="MobiDB-lite"/>
    </source>
</evidence>
<feature type="compositionally biased region" description="Acidic residues" evidence="1">
    <location>
        <begin position="86"/>
        <end position="96"/>
    </location>
</feature>
<sequence length="965" mass="104754">MDSNLPLTPVLPKLRSVTSNNSPYTTYTRHHRKRISALRLSSDTTSTLPEYIPSNPHTASVTPWRTAAEATEIDDAPPGYSSDSAQEADEDTDLSDEDRRRQLQRPVFVTVGIKSAPATETTFTSSSSLRSRHKREPYHRRKVSNPTLSLDPIRSNSDLYLDSLLERSVHALEMSNALLQSSISTKTSLNGILNHETDDDEPSMASSPAPTSRPGINSLERSALGLSSRIMGSRNAHETWVEDLEQIAKDVDQLFSEDAQEERRQRNRTRRNDSWSGSSQGSISTSLPTISSAPLQTYRSHRDQTVLMSGPSPQRQFKHARRKASLDLHSNSKAQPYSGPLKSGQSQPYDDMAGVPHLRYDVQDRERFISQPPRALTQYVVAEGDLRHGHEVENGLLPHEYHESLVKVRRSDPNGEHSVDAEQEWNVVGNGRNSKKGISTGQKTELRNEDEDEPIVLPSTLGLRSSGTHSTIRRDRLTVLRSQSPSPEQSISRLVRHHRGTTEQSMESSASAATSTPKIVFDHSPSRMTRTSQPPRAPNAYNMLSSFVYPASSSSSVPIIKRSNSSSSTSGPKTKASPLASPWTSRRSSINSTAAERPAFGTMLGANGNRVARRRHSASPAASPNCTSRSRDSVSSGTVTAGSGSRSRSQTPKPLEFGFAPMSAGRRNMTPPLELSSNSGSGGEGDCTERREGSEDSSDSCPTKQTILSLRKILDTHSLPETHSSDDWTLISKPPLLLQQSMKVGAPVEAGTSTATASISKLFTRGVHSHEGSVTRRYDEQRQSSFKGKGKASTTGSVASSVPPTPTTMSPAPVLTPNKMSFDHIPKLLSSSVALALGASSPLSSTPSSGTSTPATPGHAKRISFAKLPEGTQGTGSERKSSRRRKGKQKPSDHRFGNGSGGASYRRQNGYDEEVDEPKGWLGWLINVAGVDTGRPEKIDDRSGKGWGSSASRVSGYAGMDEWGI</sequence>
<proteinExistence type="predicted"/>
<feature type="region of interest" description="Disordered" evidence="1">
    <location>
        <begin position="1"/>
        <end position="105"/>
    </location>
</feature>
<organism evidence="2 3">
    <name type="scientific">Lentinula boryana</name>
    <dbReference type="NCBI Taxonomy" id="40481"/>
    <lineage>
        <taxon>Eukaryota</taxon>
        <taxon>Fungi</taxon>
        <taxon>Dikarya</taxon>
        <taxon>Basidiomycota</taxon>
        <taxon>Agaricomycotina</taxon>
        <taxon>Agaricomycetes</taxon>
        <taxon>Agaricomycetidae</taxon>
        <taxon>Agaricales</taxon>
        <taxon>Marasmiineae</taxon>
        <taxon>Omphalotaceae</taxon>
        <taxon>Lentinula</taxon>
    </lineage>
</organism>
<gene>
    <name evidence="2" type="ORF">F5050DRAFT_1802944</name>
</gene>
<feature type="region of interest" description="Disordered" evidence="1">
    <location>
        <begin position="839"/>
        <end position="912"/>
    </location>
</feature>
<feature type="compositionally biased region" description="Low complexity" evidence="1">
    <location>
        <begin position="119"/>
        <end position="128"/>
    </location>
</feature>
<dbReference type="Proteomes" id="UP001163828">
    <property type="component" value="Unassembled WGS sequence"/>
</dbReference>
<feature type="region of interest" description="Disordered" evidence="1">
    <location>
        <begin position="258"/>
        <end position="291"/>
    </location>
</feature>